<dbReference type="ExpressionAtlas" id="A0A2K3D3V5">
    <property type="expression patterns" value="baseline and differential"/>
</dbReference>
<feature type="region of interest" description="Disordered" evidence="1">
    <location>
        <begin position="1"/>
        <end position="73"/>
    </location>
</feature>
<reference evidence="2 3" key="1">
    <citation type="journal article" date="2007" name="Science">
        <title>The Chlamydomonas genome reveals the evolution of key animal and plant functions.</title>
        <authorList>
            <person name="Merchant S.S."/>
            <person name="Prochnik S.E."/>
            <person name="Vallon O."/>
            <person name="Harris E.H."/>
            <person name="Karpowicz S.J."/>
            <person name="Witman G.B."/>
            <person name="Terry A."/>
            <person name="Salamov A."/>
            <person name="Fritz-Laylin L.K."/>
            <person name="Marechal-Drouard L."/>
            <person name="Marshall W.F."/>
            <person name="Qu L.H."/>
            <person name="Nelson D.R."/>
            <person name="Sanderfoot A.A."/>
            <person name="Spalding M.H."/>
            <person name="Kapitonov V.V."/>
            <person name="Ren Q."/>
            <person name="Ferris P."/>
            <person name="Lindquist E."/>
            <person name="Shapiro H."/>
            <person name="Lucas S.M."/>
            <person name="Grimwood J."/>
            <person name="Schmutz J."/>
            <person name="Cardol P."/>
            <person name="Cerutti H."/>
            <person name="Chanfreau G."/>
            <person name="Chen C.L."/>
            <person name="Cognat V."/>
            <person name="Croft M.T."/>
            <person name="Dent R."/>
            <person name="Dutcher S."/>
            <person name="Fernandez E."/>
            <person name="Fukuzawa H."/>
            <person name="Gonzalez-Ballester D."/>
            <person name="Gonzalez-Halphen D."/>
            <person name="Hallmann A."/>
            <person name="Hanikenne M."/>
            <person name="Hippler M."/>
            <person name="Inwood W."/>
            <person name="Jabbari K."/>
            <person name="Kalanon M."/>
            <person name="Kuras R."/>
            <person name="Lefebvre P.A."/>
            <person name="Lemaire S.D."/>
            <person name="Lobanov A.V."/>
            <person name="Lohr M."/>
            <person name="Manuell A."/>
            <person name="Meier I."/>
            <person name="Mets L."/>
            <person name="Mittag M."/>
            <person name="Mittelmeier T."/>
            <person name="Moroney J.V."/>
            <person name="Moseley J."/>
            <person name="Napoli C."/>
            <person name="Nedelcu A.M."/>
            <person name="Niyogi K."/>
            <person name="Novoselov S.V."/>
            <person name="Paulsen I.T."/>
            <person name="Pazour G."/>
            <person name="Purton S."/>
            <person name="Ral J.P."/>
            <person name="Riano-Pachon D.M."/>
            <person name="Riekhof W."/>
            <person name="Rymarquis L."/>
            <person name="Schroda M."/>
            <person name="Stern D."/>
            <person name="Umen J."/>
            <person name="Willows R."/>
            <person name="Wilson N."/>
            <person name="Zimmer S.L."/>
            <person name="Allmer J."/>
            <person name="Balk J."/>
            <person name="Bisova K."/>
            <person name="Chen C.J."/>
            <person name="Elias M."/>
            <person name="Gendler K."/>
            <person name="Hauser C."/>
            <person name="Lamb M.R."/>
            <person name="Ledford H."/>
            <person name="Long J.C."/>
            <person name="Minagawa J."/>
            <person name="Page M.D."/>
            <person name="Pan J."/>
            <person name="Pootakham W."/>
            <person name="Roje S."/>
            <person name="Rose A."/>
            <person name="Stahlberg E."/>
            <person name="Terauchi A.M."/>
            <person name="Yang P."/>
            <person name="Ball S."/>
            <person name="Bowler C."/>
            <person name="Dieckmann C.L."/>
            <person name="Gladyshev V.N."/>
            <person name="Green P."/>
            <person name="Jorgensen R."/>
            <person name="Mayfield S."/>
            <person name="Mueller-Roeber B."/>
            <person name="Rajamani S."/>
            <person name="Sayre R.T."/>
            <person name="Brokstein P."/>
            <person name="Dubchak I."/>
            <person name="Goodstein D."/>
            <person name="Hornick L."/>
            <person name="Huang Y.W."/>
            <person name="Jhaveri J."/>
            <person name="Luo Y."/>
            <person name="Martinez D."/>
            <person name="Ngau W.C."/>
            <person name="Otillar B."/>
            <person name="Poliakov A."/>
            <person name="Porter A."/>
            <person name="Szajkowski L."/>
            <person name="Werner G."/>
            <person name="Zhou K."/>
            <person name="Grigoriev I.V."/>
            <person name="Rokhsar D.S."/>
            <person name="Grossman A.R."/>
        </authorList>
    </citation>
    <scope>NUCLEOTIDE SEQUENCE [LARGE SCALE GENOMIC DNA]</scope>
    <source>
        <strain evidence="3">CC-503</strain>
    </source>
</reference>
<proteinExistence type="predicted"/>
<dbReference type="InParanoid" id="A0A2K3D3V5"/>
<keyword evidence="3" id="KW-1185">Reference proteome</keyword>
<gene>
    <name evidence="2" type="ORF">CHLRE_12g517925v5</name>
</gene>
<dbReference type="AlphaFoldDB" id="A0A2K3D3V5"/>
<dbReference type="GeneID" id="66055571"/>
<evidence type="ECO:0000313" key="3">
    <source>
        <dbReference type="Proteomes" id="UP000006906"/>
    </source>
</evidence>
<accession>A0A2K3D3V5</accession>
<name>A0A2K3D3V5_CHLRE</name>
<evidence type="ECO:0000313" key="2">
    <source>
        <dbReference type="EMBL" id="PNW75222.1"/>
    </source>
</evidence>
<dbReference type="GO" id="GO:0005737">
    <property type="term" value="C:cytoplasm"/>
    <property type="evidence" value="ECO:0000318"/>
    <property type="project" value="GO_Central"/>
</dbReference>
<dbReference type="Gramene" id="PNW75222">
    <property type="protein sequence ID" value="PNW75222"/>
    <property type="gene ID" value="CHLRE_12g517925v5"/>
</dbReference>
<dbReference type="PANTHER" id="PTHR16306">
    <property type="entry name" value="TRANSLIN-ASSOCIATED FACTOR X-INTERACTING PROTEIN 1"/>
    <property type="match status" value="1"/>
</dbReference>
<evidence type="ECO:0000256" key="1">
    <source>
        <dbReference type="SAM" id="MobiDB-lite"/>
    </source>
</evidence>
<dbReference type="OrthoDB" id="536206at2759"/>
<dbReference type="RefSeq" id="XP_042918428.1">
    <property type="nucleotide sequence ID" value="XM_043068333.1"/>
</dbReference>
<sequence length="492" mass="52342">MDQNSTLRSASPVPPLSAEASGGHVVPLPALPGANGSSSPRGSARAVDRSQGVNLSASTDDIPGPGPAAGMGMGMGGAVTGSGVAACQEHAGMPGDTIDQLERLAARAADRRLGPNDTERRLTGVPSSMLAGPPVVGGFGMLPLRAHLRGREALWAARLVQAEAAAPTEQHHPLHRVVALSLQRHHPSLRPWTMLTARPDVRPMGCQLPGDLLREALGHLPPVRAVRTPPPAPGDWCWAAPLWGNPLLPEGDHTRRPGLEAHHTRLAACRHLRTVGDLVQALTAAAAWRATRPVGATGGVAWEEWVRQHLDPETQLREQPALEGLNSLAADIPETWLAAARAVQERLQAGLGPALPSESAVVRLIMPCLGWRIPGMQQPLTALTRRTYARCSRACSRQTPPSATRRPQARAVEDSVMDWAEATGSAAVGPGTLRTALLKVNGNTDVDTQRLLHMAVSEPPPGRCIWPLHASLLAKDRGFQRLLHGRNLRGMW</sequence>
<dbReference type="EMBL" id="CM008973">
    <property type="protein sequence ID" value="PNW75222.1"/>
    <property type="molecule type" value="Genomic_DNA"/>
</dbReference>
<dbReference type="Proteomes" id="UP000006906">
    <property type="component" value="Chromosome 12"/>
</dbReference>
<protein>
    <submittedName>
        <fullName evidence="2">Uncharacterized protein</fullName>
    </submittedName>
</protein>
<dbReference type="PANTHER" id="PTHR16306:SF0">
    <property type="entry name" value="TRANSLIN-ASSOCIATED FACTOR X-INTERACTING PROTEIN 1"/>
    <property type="match status" value="1"/>
</dbReference>
<organism evidence="2 3">
    <name type="scientific">Chlamydomonas reinhardtii</name>
    <name type="common">Chlamydomonas smithii</name>
    <dbReference type="NCBI Taxonomy" id="3055"/>
    <lineage>
        <taxon>Eukaryota</taxon>
        <taxon>Viridiplantae</taxon>
        <taxon>Chlorophyta</taxon>
        <taxon>core chlorophytes</taxon>
        <taxon>Chlorophyceae</taxon>
        <taxon>CS clade</taxon>
        <taxon>Chlamydomonadales</taxon>
        <taxon>Chlamydomonadaceae</taxon>
        <taxon>Chlamydomonas</taxon>
    </lineage>
</organism>
<dbReference type="KEGG" id="cre:CHLRE_12g517925v5"/>